<evidence type="ECO:0008006" key="3">
    <source>
        <dbReference type="Google" id="ProtNLM"/>
    </source>
</evidence>
<accession>S8DUV5</accession>
<sequence>QDQQQTAARVQERLNPAVQQQLNLESVKTRASSLYRAISRILEDFDAIARTNAVPKWQDILGQFSMVNLELYNIVEDIKNVSKAFVVHPKNVNAENATILPVMLSSKLLPEMELDDITKREQLLHGMLGMPVASQIEKLKTRMDIIAAACESAEKIIADARKAYFGTRQGPSLLPTIDKAQAAKIQEQENLLRSAVNHGEGLRLPSDQRQIASSLPTHLVGILSSSGDGAYSFFDSSG</sequence>
<proteinExistence type="predicted"/>
<name>S8DUV5_9LAMI</name>
<evidence type="ECO:0000313" key="1">
    <source>
        <dbReference type="EMBL" id="EPS63687.1"/>
    </source>
</evidence>
<dbReference type="OrthoDB" id="542418at2759"/>
<keyword evidence="2" id="KW-1185">Reference proteome</keyword>
<reference evidence="1 2" key="1">
    <citation type="journal article" date="2013" name="BMC Genomics">
        <title>The miniature genome of a carnivorous plant Genlisea aurea contains a low number of genes and short non-coding sequences.</title>
        <authorList>
            <person name="Leushkin E.V."/>
            <person name="Sutormin R.A."/>
            <person name="Nabieva E.R."/>
            <person name="Penin A.A."/>
            <person name="Kondrashov A.S."/>
            <person name="Logacheva M.D."/>
        </authorList>
    </citation>
    <scope>NUCLEOTIDE SEQUENCE [LARGE SCALE GENOMIC DNA]</scope>
</reference>
<dbReference type="InterPro" id="IPR038795">
    <property type="entry name" value="MED8_plant"/>
</dbReference>
<comment type="caution">
    <text evidence="1">The sequence shown here is derived from an EMBL/GenBank/DDBJ whole genome shotgun (WGS) entry which is preliminary data.</text>
</comment>
<dbReference type="PANTHER" id="PTHR35552">
    <property type="entry name" value="MEDIATOR OF RNA POLYMERASE II TRANSCRIPTION SUBUNIT 8"/>
    <property type="match status" value="1"/>
</dbReference>
<dbReference type="EMBL" id="AUSU01005321">
    <property type="protein sequence ID" value="EPS63687.1"/>
    <property type="molecule type" value="Genomic_DNA"/>
</dbReference>
<feature type="non-terminal residue" evidence="1">
    <location>
        <position position="1"/>
    </location>
</feature>
<evidence type="ECO:0000313" key="2">
    <source>
        <dbReference type="Proteomes" id="UP000015453"/>
    </source>
</evidence>
<dbReference type="PANTHER" id="PTHR35552:SF1">
    <property type="entry name" value="MEDIATOR OF RNA POLYMERASE II TRANSCRIPTION SUBUNIT 8"/>
    <property type="match status" value="1"/>
</dbReference>
<dbReference type="GO" id="GO:0016592">
    <property type="term" value="C:mediator complex"/>
    <property type="evidence" value="ECO:0007669"/>
    <property type="project" value="InterPro"/>
</dbReference>
<dbReference type="AlphaFoldDB" id="S8DUV5"/>
<protein>
    <recommendedName>
        <fullName evidence="3">Mediator of RNA polymerase II transcription subunit 8</fullName>
    </recommendedName>
</protein>
<feature type="non-terminal residue" evidence="1">
    <location>
        <position position="238"/>
    </location>
</feature>
<organism evidence="1 2">
    <name type="scientific">Genlisea aurea</name>
    <dbReference type="NCBI Taxonomy" id="192259"/>
    <lineage>
        <taxon>Eukaryota</taxon>
        <taxon>Viridiplantae</taxon>
        <taxon>Streptophyta</taxon>
        <taxon>Embryophyta</taxon>
        <taxon>Tracheophyta</taxon>
        <taxon>Spermatophyta</taxon>
        <taxon>Magnoliopsida</taxon>
        <taxon>eudicotyledons</taxon>
        <taxon>Gunneridae</taxon>
        <taxon>Pentapetalae</taxon>
        <taxon>asterids</taxon>
        <taxon>lamiids</taxon>
        <taxon>Lamiales</taxon>
        <taxon>Lentibulariaceae</taxon>
        <taxon>Genlisea</taxon>
    </lineage>
</organism>
<dbReference type="Proteomes" id="UP000015453">
    <property type="component" value="Unassembled WGS sequence"/>
</dbReference>
<gene>
    <name evidence="1" type="ORF">M569_11096</name>
</gene>